<evidence type="ECO:0000313" key="2">
    <source>
        <dbReference type="EMBL" id="CAB4532219.1"/>
    </source>
</evidence>
<name>A0A6J6B1N4_9ZZZZ</name>
<dbReference type="AlphaFoldDB" id="A0A6J6B1N4"/>
<dbReference type="InterPro" id="IPR016162">
    <property type="entry name" value="Ald_DH_N"/>
</dbReference>
<evidence type="ECO:0000259" key="1">
    <source>
        <dbReference type="Pfam" id="PF00171"/>
    </source>
</evidence>
<reference evidence="2" key="1">
    <citation type="submission" date="2020-05" db="EMBL/GenBank/DDBJ databases">
        <authorList>
            <person name="Chiriac C."/>
            <person name="Salcher M."/>
            <person name="Ghai R."/>
            <person name="Kavagutti S V."/>
        </authorList>
    </citation>
    <scope>NUCLEOTIDE SEQUENCE</scope>
</reference>
<dbReference type="InterPro" id="IPR015590">
    <property type="entry name" value="Aldehyde_DH_dom"/>
</dbReference>
<dbReference type="Pfam" id="PF00171">
    <property type="entry name" value="Aldedh"/>
    <property type="match status" value="1"/>
</dbReference>
<dbReference type="Gene3D" id="3.40.605.10">
    <property type="entry name" value="Aldehyde Dehydrogenase, Chain A, domain 1"/>
    <property type="match status" value="1"/>
</dbReference>
<dbReference type="EMBL" id="CAEZSK010000003">
    <property type="protein sequence ID" value="CAB4532219.1"/>
    <property type="molecule type" value="Genomic_DNA"/>
</dbReference>
<dbReference type="InterPro" id="IPR016161">
    <property type="entry name" value="Ald_DH/histidinol_DH"/>
</dbReference>
<organism evidence="2">
    <name type="scientific">freshwater metagenome</name>
    <dbReference type="NCBI Taxonomy" id="449393"/>
    <lineage>
        <taxon>unclassified sequences</taxon>
        <taxon>metagenomes</taxon>
        <taxon>ecological metagenomes</taxon>
    </lineage>
</organism>
<protein>
    <submittedName>
        <fullName evidence="2">Unannotated protein</fullName>
    </submittedName>
</protein>
<feature type="domain" description="Aldehyde dehydrogenase" evidence="1">
    <location>
        <begin position="31"/>
        <end position="274"/>
    </location>
</feature>
<sequence length="286" mass="30562">MATTPKKPIDRLEVKKTYKLYLNGAFPRSESGRVYEVKTAKGLSIANPCLASRKDLRDAVVAARAAQTGWAKATAYNRGQILYRIAEMLEGRSDQIANEISLVSGVTAKKAHDEVLAAIDRWVWYAGWSDKLSAAFGSTNPVSGPYYNFTIPEPQGVIAVAPAENFLALIDAIAPAIVSGNSVVALVPGSAAIAAMTFAEVLATSDLPAGVINILTGSHDELAPWAASHMDIDGFDISGIAKKKRPDIKVAGAENLKRIHSFDGALSPTRIFAFMEAKTVWHPIGV</sequence>
<dbReference type="GO" id="GO:0016491">
    <property type="term" value="F:oxidoreductase activity"/>
    <property type="evidence" value="ECO:0007669"/>
    <property type="project" value="InterPro"/>
</dbReference>
<proteinExistence type="predicted"/>
<dbReference type="SUPFAM" id="SSF53720">
    <property type="entry name" value="ALDH-like"/>
    <property type="match status" value="1"/>
</dbReference>
<gene>
    <name evidence="2" type="ORF">UFOPK1419_00055</name>
</gene>
<accession>A0A6J6B1N4</accession>
<dbReference type="PANTHER" id="PTHR11699">
    <property type="entry name" value="ALDEHYDE DEHYDROGENASE-RELATED"/>
    <property type="match status" value="1"/>
</dbReference>